<organism evidence="5 6">
    <name type="scientific">Steinernema hermaphroditum</name>
    <dbReference type="NCBI Taxonomy" id="289476"/>
    <lineage>
        <taxon>Eukaryota</taxon>
        <taxon>Metazoa</taxon>
        <taxon>Ecdysozoa</taxon>
        <taxon>Nematoda</taxon>
        <taxon>Chromadorea</taxon>
        <taxon>Rhabditida</taxon>
        <taxon>Tylenchina</taxon>
        <taxon>Panagrolaimomorpha</taxon>
        <taxon>Strongyloidoidea</taxon>
        <taxon>Steinernematidae</taxon>
        <taxon>Steinernema</taxon>
    </lineage>
</organism>
<dbReference type="AlphaFoldDB" id="A0AA39HNI4"/>
<feature type="domain" description="Galectin" evidence="4">
    <location>
        <begin position="55"/>
        <end position="200"/>
    </location>
</feature>
<dbReference type="PANTHER" id="PTHR11346:SF176">
    <property type="entry name" value="32 KDA BETA-GALACTOSIDE-BINDING LECTIN LEC-3"/>
    <property type="match status" value="1"/>
</dbReference>
<keyword evidence="6" id="KW-1185">Reference proteome</keyword>
<dbReference type="SMART" id="SM00908">
    <property type="entry name" value="Gal-bind_lectin"/>
    <property type="match status" value="1"/>
</dbReference>
<keyword evidence="3" id="KW-0732">Signal</keyword>
<dbReference type="Proteomes" id="UP001175271">
    <property type="component" value="Unassembled WGS sequence"/>
</dbReference>
<dbReference type="InterPro" id="IPR044156">
    <property type="entry name" value="Galectin-like"/>
</dbReference>
<sequence>MLLWSGPLLLLLCLPEITHAETAASSGRVKPASVQYRKTLDGMNHQIGVVRSLPVVIDFDEQLLNDQMIRIEGHLPMSFKSFNITLGYEHNTEGEYAPLQINFQKEDFYLRRVEKGEFVNSSFSKHYVHSKELDKRKLGVIPQVGKKFVIHIRMVKIPTDYFHIVVSHSTTALIKNIYTLNLIEQISFDGDATIEHVEWGGSLQRSPLTETFPPMREGRVVITGRCNNDKSFAVALVAPNLDQPFYFNVRFNEHKALANSYLKNEWGPEEDATKFPFDPFGRFDITLLVDTYEVKVINGQHKQFITVLFEVLAHGELIMRYKHRISNPREDYHGIWVEGADVTDIIWT</sequence>
<dbReference type="Pfam" id="PF00337">
    <property type="entry name" value="Gal-bind_lectin"/>
    <property type="match status" value="1"/>
</dbReference>
<accession>A0AA39HNI4</accession>
<dbReference type="SUPFAM" id="SSF49899">
    <property type="entry name" value="Concanavalin A-like lectins/glucanases"/>
    <property type="match status" value="2"/>
</dbReference>
<proteinExistence type="predicted"/>
<evidence type="ECO:0000313" key="6">
    <source>
        <dbReference type="Proteomes" id="UP001175271"/>
    </source>
</evidence>
<feature type="signal peptide" evidence="3">
    <location>
        <begin position="1"/>
        <end position="20"/>
    </location>
</feature>
<dbReference type="EMBL" id="JAUCMV010000003">
    <property type="protein sequence ID" value="KAK0408584.1"/>
    <property type="molecule type" value="Genomic_DNA"/>
</dbReference>
<dbReference type="CDD" id="cd00070">
    <property type="entry name" value="GLECT"/>
    <property type="match status" value="1"/>
</dbReference>
<name>A0AA39HNI4_9BILA</name>
<keyword evidence="1 2" id="KW-0430">Lectin</keyword>
<evidence type="ECO:0000313" key="5">
    <source>
        <dbReference type="EMBL" id="KAK0408584.1"/>
    </source>
</evidence>
<dbReference type="GO" id="GO:0030246">
    <property type="term" value="F:carbohydrate binding"/>
    <property type="evidence" value="ECO:0007669"/>
    <property type="project" value="UniProtKB-UniRule"/>
</dbReference>
<evidence type="ECO:0000256" key="2">
    <source>
        <dbReference type="RuleBase" id="RU102079"/>
    </source>
</evidence>
<gene>
    <name evidence="5" type="ORF">QR680_004039</name>
</gene>
<dbReference type="SMART" id="SM00276">
    <property type="entry name" value="GLECT"/>
    <property type="match status" value="1"/>
</dbReference>
<dbReference type="InterPro" id="IPR013320">
    <property type="entry name" value="ConA-like_dom_sf"/>
</dbReference>
<evidence type="ECO:0000256" key="1">
    <source>
        <dbReference type="ARBA" id="ARBA00022734"/>
    </source>
</evidence>
<comment type="caution">
    <text evidence="5">The sequence shown here is derived from an EMBL/GenBank/DDBJ whole genome shotgun (WGS) entry which is preliminary data.</text>
</comment>
<evidence type="ECO:0000256" key="3">
    <source>
        <dbReference type="SAM" id="SignalP"/>
    </source>
</evidence>
<dbReference type="PANTHER" id="PTHR11346">
    <property type="entry name" value="GALECTIN"/>
    <property type="match status" value="1"/>
</dbReference>
<protein>
    <recommendedName>
        <fullName evidence="2">Galectin</fullName>
    </recommendedName>
</protein>
<dbReference type="GO" id="GO:0016936">
    <property type="term" value="F:galactoside binding"/>
    <property type="evidence" value="ECO:0007669"/>
    <property type="project" value="TreeGrafter"/>
</dbReference>
<feature type="domain" description="Galectin" evidence="4">
    <location>
        <begin position="206"/>
        <end position="348"/>
    </location>
</feature>
<reference evidence="5" key="1">
    <citation type="submission" date="2023-06" db="EMBL/GenBank/DDBJ databases">
        <title>Genomic analysis of the entomopathogenic nematode Steinernema hermaphroditum.</title>
        <authorList>
            <person name="Schwarz E.M."/>
            <person name="Heppert J.K."/>
            <person name="Baniya A."/>
            <person name="Schwartz H.T."/>
            <person name="Tan C.-H."/>
            <person name="Antoshechkin I."/>
            <person name="Sternberg P.W."/>
            <person name="Goodrich-Blair H."/>
            <person name="Dillman A.R."/>
        </authorList>
    </citation>
    <scope>NUCLEOTIDE SEQUENCE</scope>
    <source>
        <strain evidence="5">PS9179</strain>
        <tissue evidence="5">Whole animal</tissue>
    </source>
</reference>
<feature type="chain" id="PRO_5041390126" description="Galectin" evidence="3">
    <location>
        <begin position="21"/>
        <end position="348"/>
    </location>
</feature>
<dbReference type="InterPro" id="IPR001079">
    <property type="entry name" value="Galectin_CRD"/>
</dbReference>
<dbReference type="PROSITE" id="PS51304">
    <property type="entry name" value="GALECTIN"/>
    <property type="match status" value="2"/>
</dbReference>
<dbReference type="Gene3D" id="2.60.120.200">
    <property type="match status" value="2"/>
</dbReference>
<evidence type="ECO:0000259" key="4">
    <source>
        <dbReference type="PROSITE" id="PS51304"/>
    </source>
</evidence>